<sequence length="40" mass="4958">MIIYKNYYSKNLFYLFYNKSSTTKIFFIIKAQHMVINDKK</sequence>
<comment type="caution">
    <text evidence="1">The sequence shown here is derived from an EMBL/GenBank/DDBJ whole genome shotgun (WGS) entry which is preliminary data.</text>
</comment>
<organism evidence="1 2">
    <name type="scientific">Salmonella enterica subsp. enterica serovar Urbana str. R8-2977</name>
    <dbReference type="NCBI Taxonomy" id="913084"/>
    <lineage>
        <taxon>Bacteria</taxon>
        <taxon>Pseudomonadati</taxon>
        <taxon>Pseudomonadota</taxon>
        <taxon>Gammaproteobacteria</taxon>
        <taxon>Enterobacterales</taxon>
        <taxon>Enterobacteriaceae</taxon>
        <taxon>Salmonella</taxon>
    </lineage>
</organism>
<dbReference type="Proteomes" id="UP000004776">
    <property type="component" value="Unassembled WGS sequence"/>
</dbReference>
<dbReference type="AlphaFoldDB" id="G5RZM8"/>
<gene>
    <name evidence="1" type="ORF">LTSEURB_4287</name>
</gene>
<protein>
    <submittedName>
        <fullName evidence="1">Uncharacterized protein</fullName>
    </submittedName>
</protein>
<evidence type="ECO:0000313" key="1">
    <source>
        <dbReference type="EMBL" id="EHD00379.1"/>
    </source>
</evidence>
<name>G5RZM8_SALET</name>
<proteinExistence type="predicted"/>
<reference evidence="1 2" key="1">
    <citation type="journal article" date="2011" name="BMC Genomics">
        <title>Genome sequencing reveals diversification of virulence factor content and possible host adaptation in distinct subpopulations of Salmonella enterica.</title>
        <authorList>
            <person name="den Bakker H.C."/>
            <person name="Moreno Switt A.I."/>
            <person name="Govoni G."/>
            <person name="Cummings C.A."/>
            <person name="Ranieri M.L."/>
            <person name="Degoricija L."/>
            <person name="Hoelzer K."/>
            <person name="Rodriguez-Rivera L.D."/>
            <person name="Brown S."/>
            <person name="Bolchacova E."/>
            <person name="Furtado M.R."/>
            <person name="Wiedmann M."/>
        </authorList>
    </citation>
    <scope>NUCLEOTIDE SEQUENCE [LARGE SCALE GENOMIC DNA]</scope>
    <source>
        <strain evidence="1 2">R8-2977</strain>
    </source>
</reference>
<dbReference type="EMBL" id="AFCW01001644">
    <property type="protein sequence ID" value="EHD00379.1"/>
    <property type="molecule type" value="Genomic_DNA"/>
</dbReference>
<dbReference type="PATRIC" id="fig|913084.3.peg.3146"/>
<evidence type="ECO:0000313" key="2">
    <source>
        <dbReference type="Proteomes" id="UP000004776"/>
    </source>
</evidence>
<accession>G5RZM8</accession>